<comment type="catalytic activity">
    <reaction evidence="28">
        <text>3-oxobutanoyl-[ACP] + NADPH + H(+) = (3R)-hydroxybutanoyl-[ACP] + NADP(+)</text>
        <dbReference type="Rhea" id="RHEA:41804"/>
        <dbReference type="Rhea" id="RHEA-COMP:9625"/>
        <dbReference type="Rhea" id="RHEA-COMP:9626"/>
        <dbReference type="ChEBI" id="CHEBI:15378"/>
        <dbReference type="ChEBI" id="CHEBI:57783"/>
        <dbReference type="ChEBI" id="CHEBI:58349"/>
        <dbReference type="ChEBI" id="CHEBI:78450"/>
        <dbReference type="ChEBI" id="CHEBI:78451"/>
    </reaction>
    <physiologicalReaction direction="left-to-right" evidence="28">
        <dbReference type="Rhea" id="RHEA:41805"/>
    </physiologicalReaction>
</comment>
<dbReference type="InterPro" id="IPR049900">
    <property type="entry name" value="PKS_mFAS_DH"/>
</dbReference>
<dbReference type="SUPFAM" id="SSF55048">
    <property type="entry name" value="Probable ACP-binding domain of malonyl-CoA ACP transacylase"/>
    <property type="match status" value="1"/>
</dbReference>
<dbReference type="KEGG" id="nlo:107221342"/>
<comment type="catalytic activity">
    <reaction evidence="34">
        <text>a fatty acyl-[ACP] + malonyl-[ACP] + H(+) = a 3-oxoacyl-[ACP] + holo-[ACP] + CO2</text>
        <dbReference type="Rhea" id="RHEA:22836"/>
        <dbReference type="Rhea" id="RHEA-COMP:9623"/>
        <dbReference type="Rhea" id="RHEA-COMP:9685"/>
        <dbReference type="Rhea" id="RHEA-COMP:9916"/>
        <dbReference type="Rhea" id="RHEA-COMP:14125"/>
        <dbReference type="ChEBI" id="CHEBI:15378"/>
        <dbReference type="ChEBI" id="CHEBI:16526"/>
        <dbReference type="ChEBI" id="CHEBI:64479"/>
        <dbReference type="ChEBI" id="CHEBI:78449"/>
        <dbReference type="ChEBI" id="CHEBI:78776"/>
        <dbReference type="ChEBI" id="CHEBI:138651"/>
        <dbReference type="EC" id="2.3.1.41"/>
    </reaction>
    <physiologicalReaction direction="left-to-right" evidence="34">
        <dbReference type="Rhea" id="RHEA:22837"/>
    </physiologicalReaction>
</comment>
<dbReference type="InterPro" id="IPR042104">
    <property type="entry name" value="PKS_dehydratase_sf"/>
</dbReference>
<dbReference type="InterPro" id="IPR036291">
    <property type="entry name" value="NAD(P)-bd_dom_sf"/>
</dbReference>
<evidence type="ECO:0000256" key="34">
    <source>
        <dbReference type="ARBA" id="ARBA00048506"/>
    </source>
</evidence>
<evidence type="ECO:0000256" key="6">
    <source>
        <dbReference type="ARBA" id="ARBA00022898"/>
    </source>
</evidence>
<evidence type="ECO:0000313" key="53">
    <source>
        <dbReference type="Proteomes" id="UP000829291"/>
    </source>
</evidence>
<feature type="domain" description="PKS/mFAS DH" evidence="52">
    <location>
        <begin position="862"/>
        <end position="1134"/>
    </location>
</feature>
<evidence type="ECO:0000313" key="54">
    <source>
        <dbReference type="RefSeq" id="XP_015515773.1"/>
    </source>
</evidence>
<comment type="catalytic activity">
    <reaction evidence="24">
        <text>(2E)-butenoyl-[ACP] + NADPH + H(+) = butanoyl-[ACP] + NADP(+)</text>
        <dbReference type="Rhea" id="RHEA:41812"/>
        <dbReference type="Rhea" id="RHEA-COMP:9627"/>
        <dbReference type="Rhea" id="RHEA-COMP:9628"/>
        <dbReference type="ChEBI" id="CHEBI:15378"/>
        <dbReference type="ChEBI" id="CHEBI:57783"/>
        <dbReference type="ChEBI" id="CHEBI:58349"/>
        <dbReference type="ChEBI" id="CHEBI:78453"/>
        <dbReference type="ChEBI" id="CHEBI:78454"/>
    </reaction>
    <physiologicalReaction direction="left-to-right" evidence="24">
        <dbReference type="Rhea" id="RHEA:41813"/>
    </physiologicalReaction>
</comment>
<comment type="catalytic activity">
    <reaction evidence="46">
        <text>butanoyl-[ACP] + malonyl-[ACP] + H(+) = 3-oxohexanoyl-[ACP] + holo-[ACP] + CO2</text>
        <dbReference type="Rhea" id="RHEA:41820"/>
        <dbReference type="Rhea" id="RHEA-COMP:9623"/>
        <dbReference type="Rhea" id="RHEA-COMP:9628"/>
        <dbReference type="Rhea" id="RHEA-COMP:9629"/>
        <dbReference type="Rhea" id="RHEA-COMP:9685"/>
        <dbReference type="ChEBI" id="CHEBI:15378"/>
        <dbReference type="ChEBI" id="CHEBI:16526"/>
        <dbReference type="ChEBI" id="CHEBI:64479"/>
        <dbReference type="ChEBI" id="CHEBI:78449"/>
        <dbReference type="ChEBI" id="CHEBI:78454"/>
        <dbReference type="ChEBI" id="CHEBI:78456"/>
    </reaction>
    <physiologicalReaction direction="left-to-right" evidence="46">
        <dbReference type="Rhea" id="RHEA:41821"/>
    </physiologicalReaction>
</comment>
<evidence type="ECO:0000256" key="17">
    <source>
        <dbReference type="ARBA" id="ARBA00023402"/>
    </source>
</evidence>
<evidence type="ECO:0000256" key="40">
    <source>
        <dbReference type="ARBA" id="ARBA00049019"/>
    </source>
</evidence>
<dbReference type="PROSITE" id="PS50075">
    <property type="entry name" value="CARRIER"/>
    <property type="match status" value="1"/>
</dbReference>
<dbReference type="InParanoid" id="A0A6J0BPK0"/>
<dbReference type="Pfam" id="PF00109">
    <property type="entry name" value="ketoacyl-synt"/>
    <property type="match status" value="1"/>
</dbReference>
<dbReference type="CDD" id="cd05195">
    <property type="entry name" value="enoyl_red"/>
    <property type="match status" value="1"/>
</dbReference>
<keyword evidence="6" id="KW-0663">Pyridoxal phosphate</keyword>
<keyword evidence="4" id="KW-0808">Transferase</keyword>
<dbReference type="InterPro" id="IPR013968">
    <property type="entry name" value="PKS_KR"/>
</dbReference>
<comment type="catalytic activity">
    <reaction evidence="35">
        <text>3-oxohexanoyl-[ACP] + NADPH + H(+) = (3R)-hydroxyhexanoyl-[ACP] + NADP(+)</text>
        <dbReference type="Rhea" id="RHEA:41824"/>
        <dbReference type="Rhea" id="RHEA-COMP:9629"/>
        <dbReference type="Rhea" id="RHEA-COMP:9630"/>
        <dbReference type="ChEBI" id="CHEBI:15378"/>
        <dbReference type="ChEBI" id="CHEBI:57783"/>
        <dbReference type="ChEBI" id="CHEBI:58349"/>
        <dbReference type="ChEBI" id="CHEBI:78456"/>
        <dbReference type="ChEBI" id="CHEBI:78457"/>
    </reaction>
    <physiologicalReaction direction="left-to-right" evidence="35">
        <dbReference type="Rhea" id="RHEA:41825"/>
    </physiologicalReaction>
</comment>
<feature type="region of interest" description="N-terminal hotdog fold" evidence="49">
    <location>
        <begin position="862"/>
        <end position="989"/>
    </location>
</feature>
<dbReference type="GO" id="GO:0141148">
    <property type="term" value="F:enoyl-[acyl-carrier-protein] reductase (NADPH) activity"/>
    <property type="evidence" value="ECO:0007669"/>
    <property type="project" value="UniProtKB-EC"/>
</dbReference>
<evidence type="ECO:0000256" key="10">
    <source>
        <dbReference type="ARBA" id="ARBA00023351"/>
    </source>
</evidence>
<accession>A0A6J0BPK0</accession>
<comment type="catalytic activity">
    <reaction evidence="37">
        <text>holo-[ACP] + acetyl-CoA = acetyl-[ACP] + CoA</text>
        <dbReference type="Rhea" id="RHEA:41788"/>
        <dbReference type="Rhea" id="RHEA-COMP:9621"/>
        <dbReference type="Rhea" id="RHEA-COMP:9685"/>
        <dbReference type="ChEBI" id="CHEBI:57287"/>
        <dbReference type="ChEBI" id="CHEBI:57288"/>
        <dbReference type="ChEBI" id="CHEBI:64479"/>
        <dbReference type="ChEBI" id="CHEBI:78446"/>
        <dbReference type="EC" id="2.3.1.38"/>
    </reaction>
    <physiologicalReaction direction="left-to-right" evidence="37">
        <dbReference type="Rhea" id="RHEA:41789"/>
    </physiologicalReaction>
</comment>
<dbReference type="Pfam" id="PF00550">
    <property type="entry name" value="PP-binding"/>
    <property type="match status" value="1"/>
</dbReference>
<dbReference type="PROSITE" id="PS52019">
    <property type="entry name" value="PKS_MFAS_DH"/>
    <property type="match status" value="1"/>
</dbReference>
<feature type="region of interest" description="C-terminal hotdog fold" evidence="49">
    <location>
        <begin position="1005"/>
        <end position="1134"/>
    </location>
</feature>
<dbReference type="Proteomes" id="UP000829291">
    <property type="component" value="Chromosome 2"/>
</dbReference>
<keyword evidence="2" id="KW-0596">Phosphopantetheine</keyword>
<dbReference type="Pfam" id="PF00698">
    <property type="entry name" value="Acyl_transf_1"/>
    <property type="match status" value="1"/>
</dbReference>
<evidence type="ECO:0000256" key="42">
    <source>
        <dbReference type="ARBA" id="ARBA00049171"/>
    </source>
</evidence>
<comment type="catalytic activity">
    <reaction evidence="47">
        <text>(2E)-decenoyl-[ACP] + NADPH + H(+) = decanoyl-[ACP] + NADP(+)</text>
        <dbReference type="Rhea" id="RHEA:41864"/>
        <dbReference type="Rhea" id="RHEA-COMP:9639"/>
        <dbReference type="Rhea" id="RHEA-COMP:9640"/>
        <dbReference type="ChEBI" id="CHEBI:15378"/>
        <dbReference type="ChEBI" id="CHEBI:57783"/>
        <dbReference type="ChEBI" id="CHEBI:58349"/>
        <dbReference type="ChEBI" id="CHEBI:78467"/>
        <dbReference type="ChEBI" id="CHEBI:78468"/>
    </reaction>
    <physiologicalReaction direction="left-to-right" evidence="47">
        <dbReference type="Rhea" id="RHEA:41865"/>
    </physiologicalReaction>
</comment>
<comment type="catalytic activity">
    <reaction evidence="25">
        <text>dodecanoyl-[ACP] + malonyl-[ACP] + H(+) = 3-oxotetradecanoyl-[ACP] + holo-[ACP] + CO2</text>
        <dbReference type="Rhea" id="RHEA:41884"/>
        <dbReference type="Rhea" id="RHEA-COMP:9623"/>
        <dbReference type="Rhea" id="RHEA-COMP:9644"/>
        <dbReference type="Rhea" id="RHEA-COMP:9645"/>
        <dbReference type="Rhea" id="RHEA-COMP:9685"/>
        <dbReference type="ChEBI" id="CHEBI:15378"/>
        <dbReference type="ChEBI" id="CHEBI:16526"/>
        <dbReference type="ChEBI" id="CHEBI:64479"/>
        <dbReference type="ChEBI" id="CHEBI:65264"/>
        <dbReference type="ChEBI" id="CHEBI:78449"/>
        <dbReference type="ChEBI" id="CHEBI:78473"/>
    </reaction>
    <physiologicalReaction direction="left-to-right" evidence="25">
        <dbReference type="Rhea" id="RHEA:41885"/>
    </physiologicalReaction>
</comment>
<evidence type="ECO:0000256" key="29">
    <source>
        <dbReference type="ARBA" id="ARBA00047961"/>
    </source>
</evidence>
<evidence type="ECO:0000256" key="45">
    <source>
        <dbReference type="ARBA" id="ARBA00049422"/>
    </source>
</evidence>
<evidence type="ECO:0000256" key="44">
    <source>
        <dbReference type="ARBA" id="ARBA00049414"/>
    </source>
</evidence>
<dbReference type="InterPro" id="IPR001227">
    <property type="entry name" value="Ac_transferase_dom_sf"/>
</dbReference>
<comment type="catalytic activity">
    <reaction evidence="9">
        <text>(3R)-hydroxyoctanoyl-[ACP] = (2E)-octenoyl-[ACP] + H2O</text>
        <dbReference type="Rhea" id="RHEA:41844"/>
        <dbReference type="Rhea" id="RHEA-COMP:9634"/>
        <dbReference type="Rhea" id="RHEA-COMP:9635"/>
        <dbReference type="ChEBI" id="CHEBI:15377"/>
        <dbReference type="ChEBI" id="CHEBI:78461"/>
        <dbReference type="ChEBI" id="CHEBI:78462"/>
    </reaction>
    <physiologicalReaction direction="left-to-right" evidence="9">
        <dbReference type="Rhea" id="RHEA:41845"/>
    </physiologicalReaction>
</comment>
<comment type="catalytic activity">
    <reaction evidence="16">
        <text>(3R)-hydroxyhexadecanoyl-[ACP] = (2E)-hexadecenoyl-[ACP] + H2O</text>
        <dbReference type="Rhea" id="RHEA:41908"/>
        <dbReference type="Rhea" id="RHEA-COMP:9650"/>
        <dbReference type="Rhea" id="RHEA-COMP:9651"/>
        <dbReference type="ChEBI" id="CHEBI:15377"/>
        <dbReference type="ChEBI" id="CHEBI:78480"/>
        <dbReference type="ChEBI" id="CHEBI:78481"/>
    </reaction>
    <physiologicalReaction direction="left-to-right" evidence="16">
        <dbReference type="Rhea" id="RHEA:41909"/>
    </physiologicalReaction>
</comment>
<comment type="catalytic activity">
    <reaction evidence="13">
        <text>a (3R)-hydroxyacyl-[ACP] = a (2E)-enoyl-[ACP] + H2O</text>
        <dbReference type="Rhea" id="RHEA:13097"/>
        <dbReference type="Rhea" id="RHEA-COMP:9925"/>
        <dbReference type="Rhea" id="RHEA-COMP:9945"/>
        <dbReference type="ChEBI" id="CHEBI:15377"/>
        <dbReference type="ChEBI" id="CHEBI:78784"/>
        <dbReference type="ChEBI" id="CHEBI:78827"/>
        <dbReference type="EC" id="4.2.1.59"/>
    </reaction>
    <physiologicalReaction direction="left-to-right" evidence="13">
        <dbReference type="Rhea" id="RHEA:13098"/>
    </physiologicalReaction>
</comment>
<dbReference type="GO" id="GO:0016297">
    <property type="term" value="F:fatty acyl-[ACP] hydrolase activity"/>
    <property type="evidence" value="ECO:0007669"/>
    <property type="project" value="UniProtKB-EC"/>
</dbReference>
<feature type="active site" description="Proton acceptor; for dehydratase activity" evidence="49">
    <location>
        <position position="899"/>
    </location>
</feature>
<comment type="catalytic activity">
    <reaction evidence="40">
        <text>(2E)-octadecenoyl-[ACP] + NADPH + H(+) = octadecanoyl-[ACP] + NADP(+)</text>
        <dbReference type="Rhea" id="RHEA:41928"/>
        <dbReference type="Rhea" id="RHEA-COMP:9655"/>
        <dbReference type="Rhea" id="RHEA-COMP:9656"/>
        <dbReference type="ChEBI" id="CHEBI:15378"/>
        <dbReference type="ChEBI" id="CHEBI:57783"/>
        <dbReference type="ChEBI" id="CHEBI:58349"/>
        <dbReference type="ChEBI" id="CHEBI:78489"/>
        <dbReference type="ChEBI" id="CHEBI:78495"/>
    </reaction>
    <physiologicalReaction direction="left-to-right" evidence="40">
        <dbReference type="Rhea" id="RHEA:41929"/>
    </physiologicalReaction>
</comment>
<dbReference type="InterPro" id="IPR011032">
    <property type="entry name" value="GroES-like_sf"/>
</dbReference>
<comment type="catalytic activity">
    <reaction evidence="43">
        <text>3-oxododecanoyl-[ACP] + NADPH + H(+) = (3R)-hydroxydodecanoyl-[ACP] + NADP(+)</text>
        <dbReference type="Rhea" id="RHEA:41872"/>
        <dbReference type="Rhea" id="RHEA-COMP:9641"/>
        <dbReference type="Rhea" id="RHEA-COMP:9642"/>
        <dbReference type="ChEBI" id="CHEBI:15378"/>
        <dbReference type="ChEBI" id="CHEBI:57783"/>
        <dbReference type="ChEBI" id="CHEBI:58349"/>
        <dbReference type="ChEBI" id="CHEBI:78469"/>
        <dbReference type="ChEBI" id="CHEBI:78470"/>
    </reaction>
    <physiologicalReaction direction="left-to-right" evidence="43">
        <dbReference type="Rhea" id="RHEA:41873"/>
    </physiologicalReaction>
</comment>
<dbReference type="Gene3D" id="1.10.1200.10">
    <property type="entry name" value="ACP-like"/>
    <property type="match status" value="1"/>
</dbReference>
<dbReference type="InterPro" id="IPR009081">
    <property type="entry name" value="PP-bd_ACP"/>
</dbReference>
<dbReference type="CDD" id="cd08954">
    <property type="entry name" value="KR_1_FAS_SDR_x"/>
    <property type="match status" value="1"/>
</dbReference>
<keyword evidence="7" id="KW-0007">Acetylation</keyword>
<evidence type="ECO:0000256" key="49">
    <source>
        <dbReference type="PROSITE-ProRule" id="PRU01363"/>
    </source>
</evidence>
<dbReference type="Gene3D" id="3.40.47.10">
    <property type="match status" value="1"/>
</dbReference>
<sequence length="2413" mass="266091">MFEIVEKCDGTKRLPTPRPGDEVVISGIAGRFPDSDNVQQLQENLCNGVDLVTEDDRRWKLDDPEIPKRCGKINNVEKFDSLFFGVHFKQAHTMDPMCRILLETAYEAIVDAGVHPRQLRGTNTGVFIGACFSETEKTVFYERRQVNGFGISGCSRAMLANRISFWLGCTGPSYSVDSACSSSLFALDHAYTAIRNGQCEAALVGGANLCLHPYVALQFARLGVLSPDGRCKSFDADADGYCRSEAIPMILLQRAKDARRIYANVVHTKVNCDGFKEQGITFPSSIMQTTLLQQCYEECGVPPSSVAYVEAHGTGTAVGDPEEVNAIERVFCPGRTSPLRIGSVKTNLGHSEPASGLCSIAKVLIAMERGCIPPNLHYKRPRVGVKALEEGRIQVITNLTPWDGGYVGVNSFGFGGANAHVLLKSNTKEKINGGIPGDDLPRLVVVSGRNEEAVATLLNDLESRPVDVEYISLFHNIYAEEITGHLHRGYTILPPRGLPEKEVRHAQSYPGAKRPIWFVFSGMGSQWAGMGEALLKIPVFTKAIQKCDAVLKIHGVDIIDILTNKNPKTFDNILNCFVGIVAVQIGLVDVLASVGIVPDNIIGHSLGELGCAYADGCFTAEEMILVAHIRGVVSLETELIHGSMAAVGLGYNELKHLCPPDIEIACHNGPKSSTISGPTKPVKRFLAKLQAKNIFVKEVPCANIAYHSRYIAAAAPKFLAYLQKVVPKSKPRSPKWLSTSVPHKDWGSSSAQLCSPEYHTNNLLNPVLFEETSQLIPHNAITIEIAPHGLLQAILRRSLHENVSNIPLTKRGHENNVEYLLQGIGKMYEVGLHPQLANLYPKVDFPVSRGTPMISPLVRWEHSEDWYVTSYSKQEKVVSGERIVQISVTDGNFEWMAGHVIDRRNLLPATGYLELIWETVGLMQGKLCTEVSVVFEDVRFHRATTLPKDGSVELTLMIHKGSGRFEIIEGGTAVVSGLIRVISNASQERLIVSDNIRLDNDEDEDLCLTARDIYKEFRLRGYQYTGLFRGLKAATVNGTKGRIEWQNNWVTFMDNMLQMQILGMDTRRLLVPTRIQKLVIDTKAHSNELRSMPDEDKAFTVRVHRDLDIIVSGGVEIRGLKASAITRRRPAGVPVLEKFKFVAHRDRSETSLSVITRVATDIALENHSDNNIKTLEVIREADDARLENLTSPLIYEILSNLPLLIANVSVIAPGDKISRDALPSHIQITDSNKLSGESGALLVVSHGIFVSEDIEMLKQIQAVMSDAGFLLAREPLNVDSGIVSTMSNRDFDVVMEKRTGTEIVILFRKIAKLPPIYAVISVSNKKFSWLFPLQTAMKKISENGQSLSGRILLVSEGDYESGLMGLVNCLRKEPGGEAVQGLLIQDLRAPKFSLESPFYSEQLKLGLTLNVLRLGKLWGSYRFFHMDPPILQPVYHTQLCQLTRGDLSATKWMEGRIQPNVGKRNTIKVHYASINFRDIMLLTGKLAPQINVKSRVSGENMFGFEYSGRDENGRAVMGMVENGSFSNLCVSDKELLWPVPDGWTLEDAATVPVVYGTVYYALFMCGNMKKGDKVLIHAGSGGVGQAAITLALHEGCEVFTTVGTQQKRDFIKKQFAEIDDDHIGNSRDTSFEQLILWKTQGRGVDIVLNSLAEEKLQASVRCLASRGRFLEIGKFDLDANNSLGMGHFSKEISFQAVLLDTLFSETSELKSRLAKILAQGIKSGAVKPLNRTVFEMNEAEAAFRYMAAGKHIGKVILKIRDEPETRKSPLPLALPRYSCVEERSYLILGGLGGFGLELADWLVLRGARKLVLTSRIGISNGYQRSRMNIWKSYGVKVLIVIGKDASTHEGCEAVLKAAVSLGPVDGIFNLAVVLKDGMIENQTVESFEESFRVKAWATKQLDKLSRTMCPHLRQFVVFSSVSCGRGNLGQTNYGMANSVMERICETRATENLPGLAVQWGAVGDVGLIAEMQQDGKEIVIGGTLQQGILSCLNELDGFLQQESPVVSSMVVAEKTSGSGGALNILDAVINIMGLKDLKTLSIHTPLTELGMDSMMVVEIKQMLEREFEVFMTPQDVRSLTFEKIQEISQHKENEETEDRNEKTITAEPGDLSGLKILIRTLGKTHINKDICVPMMSKSEGERRVVFMLPGIEGTHNVFQSLASKLRSQTTCLQLGPTLWNLTSIEEMVNQLIPHVRARSKGQKGIVVVGYSYGSVLAIEIMRRLEKEDFDGRLVLIDGAPDYIKALATQHLTTNTDDELQSVLLFDIMNILAPTFGTKLLEELQNCITWEDKLTAFTKTLPEDKNLDFTPEDQKAMCSAIYYRIKALLKYDFSALAPIRTPITLLKPKILSLSMAPEDYGLGSLTSGGVDVHYVEGDHVTMLDADACAAAINGDVIMETALHTAFATNCGADF</sequence>
<comment type="catalytic activity">
    <reaction evidence="19">
        <text>3-oxooctadecanoyl-[ACP] + NADPH + H(+) = (3R)-hydroxyoctadecanoyl-[ACP] + NADP(+)</text>
        <dbReference type="Rhea" id="RHEA:41920"/>
        <dbReference type="Rhea" id="RHEA-COMP:9653"/>
        <dbReference type="Rhea" id="RHEA-COMP:9654"/>
        <dbReference type="ChEBI" id="CHEBI:15378"/>
        <dbReference type="ChEBI" id="CHEBI:57783"/>
        <dbReference type="ChEBI" id="CHEBI:58349"/>
        <dbReference type="ChEBI" id="CHEBI:78487"/>
        <dbReference type="ChEBI" id="CHEBI:78488"/>
    </reaction>
    <physiologicalReaction direction="left-to-right" evidence="19">
        <dbReference type="Rhea" id="RHEA:41921"/>
    </physiologicalReaction>
</comment>
<evidence type="ECO:0000256" key="13">
    <source>
        <dbReference type="ARBA" id="ARBA00023394"/>
    </source>
</evidence>
<dbReference type="FunCoup" id="A0A6J0BPK0">
    <property type="interactions" value="50"/>
</dbReference>
<dbReference type="PROSITE" id="PS00606">
    <property type="entry name" value="KS3_1"/>
    <property type="match status" value="1"/>
</dbReference>
<evidence type="ECO:0000256" key="16">
    <source>
        <dbReference type="ARBA" id="ARBA00023401"/>
    </source>
</evidence>
<comment type="catalytic activity">
    <reaction evidence="31">
        <text>(2E)-dodecenoyl-[ACP] + NADPH + H(+) = dodecanoyl-[ACP] + NADP(+)</text>
        <dbReference type="Rhea" id="RHEA:41880"/>
        <dbReference type="Rhea" id="RHEA-COMP:9643"/>
        <dbReference type="Rhea" id="RHEA-COMP:9644"/>
        <dbReference type="ChEBI" id="CHEBI:15378"/>
        <dbReference type="ChEBI" id="CHEBI:57783"/>
        <dbReference type="ChEBI" id="CHEBI:58349"/>
        <dbReference type="ChEBI" id="CHEBI:65264"/>
        <dbReference type="ChEBI" id="CHEBI:78472"/>
    </reaction>
    <physiologicalReaction direction="left-to-right" evidence="31">
        <dbReference type="Rhea" id="RHEA:41881"/>
    </physiologicalReaction>
</comment>
<dbReference type="InterPro" id="IPR049552">
    <property type="entry name" value="PKS_DH_N"/>
</dbReference>
<comment type="catalytic activity">
    <reaction evidence="33">
        <text>(2E)-octenoyl-[ACP] + NADPH + H(+) = octanoyl-[ACP] + NADP(+)</text>
        <dbReference type="Rhea" id="RHEA:41848"/>
        <dbReference type="Rhea" id="RHEA-COMP:9635"/>
        <dbReference type="Rhea" id="RHEA-COMP:9636"/>
        <dbReference type="ChEBI" id="CHEBI:15378"/>
        <dbReference type="ChEBI" id="CHEBI:57783"/>
        <dbReference type="ChEBI" id="CHEBI:58349"/>
        <dbReference type="ChEBI" id="CHEBI:78462"/>
        <dbReference type="ChEBI" id="CHEBI:78463"/>
    </reaction>
    <physiologicalReaction direction="left-to-right" evidence="33">
        <dbReference type="Rhea" id="RHEA:41849"/>
    </physiologicalReaction>
</comment>
<dbReference type="PROSITE" id="PS52004">
    <property type="entry name" value="KS3_2"/>
    <property type="match status" value="1"/>
</dbReference>
<dbReference type="SMART" id="SM00823">
    <property type="entry name" value="PKS_PP"/>
    <property type="match status" value="1"/>
</dbReference>
<dbReference type="InterPro" id="IPR014030">
    <property type="entry name" value="Ketoacyl_synth_N"/>
</dbReference>
<evidence type="ECO:0000256" key="12">
    <source>
        <dbReference type="ARBA" id="ARBA00023388"/>
    </source>
</evidence>
<evidence type="ECO:0000256" key="26">
    <source>
        <dbReference type="ARBA" id="ARBA00047810"/>
    </source>
</evidence>
<comment type="catalytic activity">
    <reaction evidence="15">
        <text>(3R)-hydroxyoctadecanoyl-[ACP] = (2E)-octadecenoyl-[ACP] + H2O</text>
        <dbReference type="Rhea" id="RHEA:41924"/>
        <dbReference type="Rhea" id="RHEA-COMP:9654"/>
        <dbReference type="Rhea" id="RHEA-COMP:9655"/>
        <dbReference type="ChEBI" id="CHEBI:15377"/>
        <dbReference type="ChEBI" id="CHEBI:78488"/>
        <dbReference type="ChEBI" id="CHEBI:78489"/>
    </reaction>
    <physiologicalReaction direction="left-to-right" evidence="15">
        <dbReference type="Rhea" id="RHEA:41925"/>
    </physiologicalReaction>
</comment>
<comment type="catalytic activity">
    <reaction evidence="11">
        <text>(3R)-hydroxyhexanoyl-[ACP] = (2E)-hexenoyl-[ACP] + H2O</text>
        <dbReference type="Rhea" id="RHEA:41828"/>
        <dbReference type="Rhea" id="RHEA-COMP:9630"/>
        <dbReference type="Rhea" id="RHEA-COMP:9631"/>
        <dbReference type="ChEBI" id="CHEBI:15377"/>
        <dbReference type="ChEBI" id="CHEBI:78457"/>
        <dbReference type="ChEBI" id="CHEBI:78458"/>
    </reaction>
    <physiologicalReaction direction="left-to-right" evidence="11">
        <dbReference type="Rhea" id="RHEA:41829"/>
    </physiologicalReaction>
</comment>
<evidence type="ECO:0000259" key="51">
    <source>
        <dbReference type="PROSITE" id="PS52004"/>
    </source>
</evidence>
<feature type="domain" description="Carrier" evidence="50">
    <location>
        <begin position="2018"/>
        <end position="2095"/>
    </location>
</feature>
<evidence type="ECO:0000256" key="4">
    <source>
        <dbReference type="ARBA" id="ARBA00022679"/>
    </source>
</evidence>
<keyword evidence="53" id="KW-1185">Reference proteome</keyword>
<evidence type="ECO:0000256" key="48">
    <source>
        <dbReference type="ARBA" id="ARBA00049533"/>
    </source>
</evidence>
<comment type="catalytic activity">
    <reaction evidence="10">
        <text>(3R)-hydroxydodecanoyl-[ACP] = (2E)-dodecenoyl-[ACP] + H2O</text>
        <dbReference type="Rhea" id="RHEA:41876"/>
        <dbReference type="Rhea" id="RHEA-COMP:9642"/>
        <dbReference type="Rhea" id="RHEA-COMP:9643"/>
        <dbReference type="ChEBI" id="CHEBI:15377"/>
        <dbReference type="ChEBI" id="CHEBI:78470"/>
        <dbReference type="ChEBI" id="CHEBI:78472"/>
    </reaction>
    <physiologicalReaction direction="left-to-right" evidence="10">
        <dbReference type="Rhea" id="RHEA:41877"/>
    </physiologicalReaction>
</comment>
<evidence type="ECO:0000256" key="37">
    <source>
        <dbReference type="ARBA" id="ARBA00048691"/>
    </source>
</evidence>
<comment type="catalytic activity">
    <reaction evidence="38">
        <text>hexadecanoyl-[ACP] + H2O = hexadecanoate + holo-[ACP] + H(+)</text>
        <dbReference type="Rhea" id="RHEA:41932"/>
        <dbReference type="Rhea" id="RHEA-COMP:9652"/>
        <dbReference type="Rhea" id="RHEA-COMP:9685"/>
        <dbReference type="ChEBI" id="CHEBI:7896"/>
        <dbReference type="ChEBI" id="CHEBI:15377"/>
        <dbReference type="ChEBI" id="CHEBI:15378"/>
        <dbReference type="ChEBI" id="CHEBI:64479"/>
        <dbReference type="ChEBI" id="CHEBI:78483"/>
        <dbReference type="EC" id="3.1.2.14"/>
    </reaction>
    <physiologicalReaction direction="left-to-right" evidence="38">
        <dbReference type="Rhea" id="RHEA:41933"/>
    </physiologicalReaction>
</comment>
<keyword evidence="3" id="KW-0597">Phosphoprotein</keyword>
<dbReference type="InterPro" id="IPR020841">
    <property type="entry name" value="PKS_Beta-ketoAc_synthase_dom"/>
</dbReference>
<dbReference type="SUPFAM" id="SSF47336">
    <property type="entry name" value="ACP-like"/>
    <property type="match status" value="1"/>
</dbReference>
<reference evidence="54" key="1">
    <citation type="submission" date="2025-08" db="UniProtKB">
        <authorList>
            <consortium name="RefSeq"/>
        </authorList>
    </citation>
    <scope>IDENTIFICATION</scope>
    <source>
        <tissue evidence="54">Thorax and Abdomen</tissue>
    </source>
</reference>
<evidence type="ECO:0000256" key="22">
    <source>
        <dbReference type="ARBA" id="ARBA00047440"/>
    </source>
</evidence>
<comment type="catalytic activity">
    <reaction evidence="48">
        <text>octanoyl-[ACP] + malonyl-[ACP] + H(+) = 3-oxodecanoyl-[ACP] + holo-[ACP] + CO2</text>
        <dbReference type="Rhea" id="RHEA:41852"/>
        <dbReference type="Rhea" id="RHEA-COMP:9623"/>
        <dbReference type="Rhea" id="RHEA-COMP:9636"/>
        <dbReference type="Rhea" id="RHEA-COMP:9637"/>
        <dbReference type="Rhea" id="RHEA-COMP:9685"/>
        <dbReference type="ChEBI" id="CHEBI:15378"/>
        <dbReference type="ChEBI" id="CHEBI:16526"/>
        <dbReference type="ChEBI" id="CHEBI:64479"/>
        <dbReference type="ChEBI" id="CHEBI:78449"/>
        <dbReference type="ChEBI" id="CHEBI:78463"/>
        <dbReference type="ChEBI" id="CHEBI:78464"/>
    </reaction>
    <physiologicalReaction direction="left-to-right" evidence="48">
        <dbReference type="Rhea" id="RHEA:41853"/>
    </physiologicalReaction>
</comment>
<comment type="catalytic activity">
    <reaction evidence="42">
        <text>(2E)-tetradecenoyl-[ACP] + NADPH + H(+) = tetradecanoyl-[ACP] + NADP(+)</text>
        <dbReference type="Rhea" id="RHEA:41896"/>
        <dbReference type="Rhea" id="RHEA-COMP:9647"/>
        <dbReference type="Rhea" id="RHEA-COMP:9648"/>
        <dbReference type="ChEBI" id="CHEBI:15378"/>
        <dbReference type="ChEBI" id="CHEBI:57783"/>
        <dbReference type="ChEBI" id="CHEBI:58349"/>
        <dbReference type="ChEBI" id="CHEBI:78475"/>
        <dbReference type="ChEBI" id="CHEBI:78477"/>
    </reaction>
    <physiologicalReaction direction="left-to-right" evidence="42">
        <dbReference type="Rhea" id="RHEA:41897"/>
    </physiologicalReaction>
</comment>
<evidence type="ECO:0000256" key="20">
    <source>
        <dbReference type="ARBA" id="ARBA00047394"/>
    </source>
</evidence>
<evidence type="ECO:0000256" key="41">
    <source>
        <dbReference type="ARBA" id="ARBA00049109"/>
    </source>
</evidence>
<comment type="catalytic activity">
    <reaction evidence="12">
        <text>(3R)-hydroxydecanoyl-[ACP] = (2E)-decenoyl-[ACP] + H2O</text>
        <dbReference type="Rhea" id="RHEA:41860"/>
        <dbReference type="Rhea" id="RHEA-COMP:9638"/>
        <dbReference type="Rhea" id="RHEA-COMP:9639"/>
        <dbReference type="ChEBI" id="CHEBI:15377"/>
        <dbReference type="ChEBI" id="CHEBI:78466"/>
        <dbReference type="ChEBI" id="CHEBI:78467"/>
    </reaction>
    <physiologicalReaction direction="left-to-right" evidence="12">
        <dbReference type="Rhea" id="RHEA:41861"/>
    </physiologicalReaction>
</comment>
<dbReference type="GeneID" id="107221342"/>
<dbReference type="InterPro" id="IPR036736">
    <property type="entry name" value="ACP-like_sf"/>
</dbReference>
<dbReference type="SMART" id="SM00825">
    <property type="entry name" value="PKS_KS"/>
    <property type="match status" value="1"/>
</dbReference>
<dbReference type="InterPro" id="IPR001031">
    <property type="entry name" value="Thioesterase"/>
</dbReference>
<comment type="pathway">
    <text evidence="1">Lipid metabolism.</text>
</comment>
<dbReference type="SUPFAM" id="SSF53474">
    <property type="entry name" value="alpha/beta-Hydrolases"/>
    <property type="match status" value="1"/>
</dbReference>
<dbReference type="InterPro" id="IPR014043">
    <property type="entry name" value="Acyl_transferase_dom"/>
</dbReference>
<evidence type="ECO:0000256" key="38">
    <source>
        <dbReference type="ARBA" id="ARBA00048704"/>
    </source>
</evidence>
<dbReference type="InterPro" id="IPR050091">
    <property type="entry name" value="PKS_NRPS_Biosynth_Enz"/>
</dbReference>
<comment type="catalytic activity">
    <reaction evidence="32">
        <text>tetradecanoyl-[ACP] + H2O = tetradecanoate + holo-[ACP] + H(+)</text>
        <dbReference type="Rhea" id="RHEA:30123"/>
        <dbReference type="Rhea" id="RHEA-COMP:9648"/>
        <dbReference type="Rhea" id="RHEA-COMP:9685"/>
        <dbReference type="ChEBI" id="CHEBI:15377"/>
        <dbReference type="ChEBI" id="CHEBI:15378"/>
        <dbReference type="ChEBI" id="CHEBI:30807"/>
        <dbReference type="ChEBI" id="CHEBI:64479"/>
        <dbReference type="ChEBI" id="CHEBI:78477"/>
        <dbReference type="EC" id="3.1.2.14"/>
    </reaction>
    <physiologicalReaction direction="left-to-right" evidence="32">
        <dbReference type="Rhea" id="RHEA:30124"/>
    </physiologicalReaction>
</comment>
<comment type="catalytic activity">
    <reaction evidence="29">
        <text>acetyl-[ACP] + malonyl-[ACP] + H(+) = 3-oxobutanoyl-[ACP] + holo-[ACP] + CO2</text>
        <dbReference type="Rhea" id="RHEA:41800"/>
        <dbReference type="Rhea" id="RHEA-COMP:9621"/>
        <dbReference type="Rhea" id="RHEA-COMP:9623"/>
        <dbReference type="Rhea" id="RHEA-COMP:9625"/>
        <dbReference type="Rhea" id="RHEA-COMP:9685"/>
        <dbReference type="ChEBI" id="CHEBI:15378"/>
        <dbReference type="ChEBI" id="CHEBI:16526"/>
        <dbReference type="ChEBI" id="CHEBI:64479"/>
        <dbReference type="ChEBI" id="CHEBI:78446"/>
        <dbReference type="ChEBI" id="CHEBI:78449"/>
        <dbReference type="ChEBI" id="CHEBI:78450"/>
    </reaction>
    <physiologicalReaction direction="left-to-right" evidence="29">
        <dbReference type="Rhea" id="RHEA:41801"/>
    </physiologicalReaction>
</comment>
<evidence type="ECO:0000256" key="28">
    <source>
        <dbReference type="ARBA" id="ARBA00047953"/>
    </source>
</evidence>
<dbReference type="PANTHER" id="PTHR43775:SF23">
    <property type="entry name" value="FATTY ACID SYNTHASE 3"/>
    <property type="match status" value="1"/>
</dbReference>
<dbReference type="InterPro" id="IPR020843">
    <property type="entry name" value="ER"/>
</dbReference>
<protein>
    <submittedName>
        <fullName evidence="54">Fatty acid synthase-like</fullName>
    </submittedName>
</protein>
<dbReference type="GO" id="GO:0004315">
    <property type="term" value="F:3-oxoacyl-[acyl-carrier-protein] synthase activity"/>
    <property type="evidence" value="ECO:0007669"/>
    <property type="project" value="UniProtKB-EC"/>
</dbReference>
<name>A0A6J0BPK0_NEOLC</name>
<evidence type="ECO:0000259" key="50">
    <source>
        <dbReference type="PROSITE" id="PS50075"/>
    </source>
</evidence>
<evidence type="ECO:0000256" key="33">
    <source>
        <dbReference type="ARBA" id="ARBA00048420"/>
    </source>
</evidence>
<dbReference type="Pfam" id="PF08659">
    <property type="entry name" value="KR"/>
    <property type="match status" value="1"/>
</dbReference>
<dbReference type="Pfam" id="PF21089">
    <property type="entry name" value="PKS_DH_N"/>
    <property type="match status" value="1"/>
</dbReference>
<dbReference type="UniPathway" id="UPA00094"/>
<keyword evidence="8" id="KW-0511">Multifunctional enzyme</keyword>
<evidence type="ECO:0000256" key="8">
    <source>
        <dbReference type="ARBA" id="ARBA00023268"/>
    </source>
</evidence>
<dbReference type="GO" id="GO:0006633">
    <property type="term" value="P:fatty acid biosynthetic process"/>
    <property type="evidence" value="ECO:0007669"/>
    <property type="project" value="UniProtKB-UniPathway"/>
</dbReference>
<evidence type="ECO:0000256" key="18">
    <source>
        <dbReference type="ARBA" id="ARBA00023442"/>
    </source>
</evidence>
<keyword evidence="5" id="KW-0702">S-nitrosylation</keyword>
<dbReference type="Gene3D" id="3.30.70.3290">
    <property type="match status" value="1"/>
</dbReference>
<evidence type="ECO:0000256" key="23">
    <source>
        <dbReference type="ARBA" id="ARBA00047451"/>
    </source>
</evidence>
<comment type="function">
    <text evidence="18">Fatty acid synthetase is a multifunctional enzyme that catalyzes the de novo biosynthesis of long-chain saturated fatty acids starting from acetyl-CoA and malonyl-CoA in the presence of NADPH. This multifunctional protein contains 7 catalytic activities and a site for the binding of the prosthetic group 4'-phosphopantetheine of the acyl carrier protein ([ACP]) domain.</text>
</comment>
<evidence type="ECO:0000256" key="24">
    <source>
        <dbReference type="ARBA" id="ARBA00047500"/>
    </source>
</evidence>
<evidence type="ECO:0000256" key="11">
    <source>
        <dbReference type="ARBA" id="ARBA00023373"/>
    </source>
</evidence>
<comment type="catalytic activity">
    <reaction evidence="14">
        <text>(3R)-hydroxytetradecanoyl-[ACP] = (2E)-tetradecenoyl-[ACP] + H2O</text>
        <dbReference type="Rhea" id="RHEA:41892"/>
        <dbReference type="Rhea" id="RHEA-COMP:9646"/>
        <dbReference type="Rhea" id="RHEA-COMP:9647"/>
        <dbReference type="ChEBI" id="CHEBI:15377"/>
        <dbReference type="ChEBI" id="CHEBI:78474"/>
        <dbReference type="ChEBI" id="CHEBI:78475"/>
    </reaction>
    <physiologicalReaction direction="left-to-right" evidence="14">
        <dbReference type="Rhea" id="RHEA:41893"/>
    </physiologicalReaction>
</comment>
<dbReference type="Pfam" id="PF16197">
    <property type="entry name" value="KAsynt_C_assoc"/>
    <property type="match status" value="1"/>
</dbReference>
<dbReference type="Gene3D" id="3.40.50.720">
    <property type="entry name" value="NAD(P)-binding Rossmann-like Domain"/>
    <property type="match status" value="1"/>
</dbReference>
<dbReference type="SUPFAM" id="SSF50129">
    <property type="entry name" value="GroES-like"/>
    <property type="match status" value="1"/>
</dbReference>
<dbReference type="InterPro" id="IPR014031">
    <property type="entry name" value="Ketoacyl_synth_C"/>
</dbReference>
<dbReference type="Pfam" id="PF21149">
    <property type="entry name" value="FAS_pseudo-KR"/>
    <property type="match status" value="1"/>
</dbReference>
<evidence type="ECO:0000256" key="1">
    <source>
        <dbReference type="ARBA" id="ARBA00005189"/>
    </source>
</evidence>
<feature type="domain" description="Ketosynthase family 3 (KS3)" evidence="51">
    <location>
        <begin position="20"/>
        <end position="425"/>
    </location>
</feature>
<evidence type="ECO:0000256" key="35">
    <source>
        <dbReference type="ARBA" id="ARBA00048571"/>
    </source>
</evidence>
<evidence type="ECO:0000256" key="30">
    <source>
        <dbReference type="ARBA" id="ARBA00048051"/>
    </source>
</evidence>
<dbReference type="InterPro" id="IPR049391">
    <property type="entry name" value="FAS_pseudo-KR"/>
</dbReference>
<dbReference type="GO" id="GO:0004312">
    <property type="term" value="F:fatty acid synthase activity"/>
    <property type="evidence" value="ECO:0007669"/>
    <property type="project" value="TreeGrafter"/>
</dbReference>
<dbReference type="GO" id="GO:0019171">
    <property type="term" value="F:(3R)-hydroxyacyl-[acyl-carrier-protein] dehydratase activity"/>
    <property type="evidence" value="ECO:0007669"/>
    <property type="project" value="UniProtKB-EC"/>
</dbReference>
<dbReference type="GO" id="GO:0004316">
    <property type="term" value="F:3-oxoacyl-[acyl-carrier-protein] reductase (NADPH) activity"/>
    <property type="evidence" value="ECO:0007669"/>
    <property type="project" value="UniProtKB-EC"/>
</dbReference>
<dbReference type="Gene3D" id="3.40.366.10">
    <property type="entry name" value="Malonyl-Coenzyme A Acyl Carrier Protein, domain 2"/>
    <property type="match status" value="1"/>
</dbReference>
<evidence type="ECO:0000259" key="52">
    <source>
        <dbReference type="PROSITE" id="PS52019"/>
    </source>
</evidence>
<evidence type="ECO:0000256" key="31">
    <source>
        <dbReference type="ARBA" id="ARBA00048281"/>
    </source>
</evidence>
<dbReference type="Pfam" id="PF02801">
    <property type="entry name" value="Ketoacyl-synt_C"/>
    <property type="match status" value="1"/>
</dbReference>
<evidence type="ECO:0000256" key="5">
    <source>
        <dbReference type="ARBA" id="ARBA00022799"/>
    </source>
</evidence>
<dbReference type="InterPro" id="IPR032821">
    <property type="entry name" value="PKS_assoc"/>
</dbReference>
<gene>
    <name evidence="54" type="primary">LOC107221342</name>
</gene>
<dbReference type="SUPFAM" id="SSF53901">
    <property type="entry name" value="Thiolase-like"/>
    <property type="match status" value="1"/>
</dbReference>
<evidence type="ECO:0000256" key="2">
    <source>
        <dbReference type="ARBA" id="ARBA00022450"/>
    </source>
</evidence>
<evidence type="ECO:0000256" key="27">
    <source>
        <dbReference type="ARBA" id="ARBA00047897"/>
    </source>
</evidence>
<dbReference type="InterPro" id="IPR020806">
    <property type="entry name" value="PKS_PP-bd"/>
</dbReference>
<evidence type="ECO:0000256" key="47">
    <source>
        <dbReference type="ARBA" id="ARBA00049521"/>
    </source>
</evidence>
<evidence type="ECO:0000256" key="36">
    <source>
        <dbReference type="ARBA" id="ARBA00048650"/>
    </source>
</evidence>
<dbReference type="Gene3D" id="3.10.129.110">
    <property type="entry name" value="Polyketide synthase dehydratase"/>
    <property type="match status" value="1"/>
</dbReference>
<evidence type="ECO:0000256" key="19">
    <source>
        <dbReference type="ARBA" id="ARBA00047300"/>
    </source>
</evidence>
<comment type="catalytic activity">
    <reaction evidence="27">
        <text>(2E)-hexenoyl-[ACP] + NADPH + H(+) = hexanoyl-[ACP] + NADP(+)</text>
        <dbReference type="Rhea" id="RHEA:41832"/>
        <dbReference type="Rhea" id="RHEA-COMP:9631"/>
        <dbReference type="Rhea" id="RHEA-COMP:9632"/>
        <dbReference type="ChEBI" id="CHEBI:15378"/>
        <dbReference type="ChEBI" id="CHEBI:57783"/>
        <dbReference type="ChEBI" id="CHEBI:58349"/>
        <dbReference type="ChEBI" id="CHEBI:78458"/>
        <dbReference type="ChEBI" id="CHEBI:78459"/>
    </reaction>
    <physiologicalReaction direction="left-to-right" evidence="27">
        <dbReference type="Rhea" id="RHEA:41833"/>
    </physiologicalReaction>
</comment>
<dbReference type="OrthoDB" id="329835at2759"/>
<dbReference type="Pfam" id="PF00975">
    <property type="entry name" value="Thioesterase"/>
    <property type="match status" value="1"/>
</dbReference>
<organism evidence="54">
    <name type="scientific">Neodiprion lecontei</name>
    <name type="common">Redheaded pine sawfly</name>
    <dbReference type="NCBI Taxonomy" id="441921"/>
    <lineage>
        <taxon>Eukaryota</taxon>
        <taxon>Metazoa</taxon>
        <taxon>Ecdysozoa</taxon>
        <taxon>Arthropoda</taxon>
        <taxon>Hexapoda</taxon>
        <taxon>Insecta</taxon>
        <taxon>Pterygota</taxon>
        <taxon>Neoptera</taxon>
        <taxon>Endopterygota</taxon>
        <taxon>Hymenoptera</taxon>
        <taxon>Tenthredinoidea</taxon>
        <taxon>Diprionidae</taxon>
        <taxon>Diprioninae</taxon>
        <taxon>Neodiprion</taxon>
    </lineage>
</organism>
<dbReference type="SUPFAM" id="SSF51735">
    <property type="entry name" value="NAD(P)-binding Rossmann-fold domains"/>
    <property type="match status" value="2"/>
</dbReference>
<evidence type="ECO:0000256" key="3">
    <source>
        <dbReference type="ARBA" id="ARBA00022553"/>
    </source>
</evidence>
<dbReference type="GO" id="GO:0004313">
    <property type="term" value="F:[acyl-carrier-protein] S-acetyltransferase activity"/>
    <property type="evidence" value="ECO:0007669"/>
    <property type="project" value="UniProtKB-EC"/>
</dbReference>
<evidence type="ECO:0000256" key="7">
    <source>
        <dbReference type="ARBA" id="ARBA00022990"/>
    </source>
</evidence>
<comment type="catalytic activity">
    <reaction evidence="21">
        <text>a (3R)-hydroxyacyl-[ACP] + NADP(+) = a 3-oxoacyl-[ACP] + NADPH + H(+)</text>
        <dbReference type="Rhea" id="RHEA:17397"/>
        <dbReference type="Rhea" id="RHEA-COMP:9916"/>
        <dbReference type="Rhea" id="RHEA-COMP:9945"/>
        <dbReference type="ChEBI" id="CHEBI:15378"/>
        <dbReference type="ChEBI" id="CHEBI:57783"/>
        <dbReference type="ChEBI" id="CHEBI:58349"/>
        <dbReference type="ChEBI" id="CHEBI:78776"/>
        <dbReference type="ChEBI" id="CHEBI:78827"/>
        <dbReference type="EC" id="1.1.1.100"/>
    </reaction>
    <physiologicalReaction direction="right-to-left" evidence="21">
        <dbReference type="Rhea" id="RHEA:17399"/>
    </physiologicalReaction>
</comment>
<evidence type="ECO:0000256" key="43">
    <source>
        <dbReference type="ARBA" id="ARBA00049263"/>
    </source>
</evidence>
<comment type="catalytic activity">
    <reaction evidence="23">
        <text>tetradecanoyl-[ACP] + malonyl-[ACP] + H(+) = 3-oxohexadecanoyl-[ACP] + holo-[ACP] + CO2</text>
        <dbReference type="Rhea" id="RHEA:41900"/>
        <dbReference type="Rhea" id="RHEA-COMP:9623"/>
        <dbReference type="Rhea" id="RHEA-COMP:9648"/>
        <dbReference type="Rhea" id="RHEA-COMP:9649"/>
        <dbReference type="Rhea" id="RHEA-COMP:9685"/>
        <dbReference type="ChEBI" id="CHEBI:15378"/>
        <dbReference type="ChEBI" id="CHEBI:16526"/>
        <dbReference type="ChEBI" id="CHEBI:64479"/>
        <dbReference type="ChEBI" id="CHEBI:78449"/>
        <dbReference type="ChEBI" id="CHEBI:78477"/>
        <dbReference type="ChEBI" id="CHEBI:78478"/>
    </reaction>
    <physiologicalReaction direction="left-to-right" evidence="23">
        <dbReference type="Rhea" id="RHEA:41901"/>
    </physiologicalReaction>
</comment>
<comment type="catalytic activity">
    <reaction evidence="39">
        <text>3-oxotetradecanoyl-[ACP] + NADPH + H(+) = (3R)-hydroxytetradecanoyl-[ACP] + NADP(+)</text>
        <dbReference type="Rhea" id="RHEA:41888"/>
        <dbReference type="Rhea" id="RHEA-COMP:9645"/>
        <dbReference type="Rhea" id="RHEA-COMP:9646"/>
        <dbReference type="ChEBI" id="CHEBI:15378"/>
        <dbReference type="ChEBI" id="CHEBI:57783"/>
        <dbReference type="ChEBI" id="CHEBI:58349"/>
        <dbReference type="ChEBI" id="CHEBI:78473"/>
        <dbReference type="ChEBI" id="CHEBI:78474"/>
    </reaction>
    <physiologicalReaction direction="left-to-right" evidence="39">
        <dbReference type="Rhea" id="RHEA:41889"/>
    </physiologicalReaction>
</comment>
<comment type="catalytic activity">
    <reaction evidence="41">
        <text>decanoyl-[ACP] + malonyl-[ACP] + H(+) = 3-oxododecanoyl-[ACP] + holo-[ACP] + CO2</text>
        <dbReference type="Rhea" id="RHEA:41868"/>
        <dbReference type="Rhea" id="RHEA-COMP:9623"/>
        <dbReference type="Rhea" id="RHEA-COMP:9640"/>
        <dbReference type="Rhea" id="RHEA-COMP:9641"/>
        <dbReference type="Rhea" id="RHEA-COMP:9685"/>
        <dbReference type="ChEBI" id="CHEBI:15378"/>
        <dbReference type="ChEBI" id="CHEBI:16526"/>
        <dbReference type="ChEBI" id="CHEBI:64479"/>
        <dbReference type="ChEBI" id="CHEBI:78449"/>
        <dbReference type="ChEBI" id="CHEBI:78468"/>
        <dbReference type="ChEBI" id="CHEBI:78469"/>
    </reaction>
    <physiologicalReaction direction="left-to-right" evidence="41">
        <dbReference type="Rhea" id="RHEA:41869"/>
    </physiologicalReaction>
</comment>
<comment type="catalytic activity">
    <reaction evidence="22">
        <text>3-oxodecanoyl-[ACP] + NADPH + H(+) = (3R)-hydroxydecanoyl-[ACP] + NADP(+)</text>
        <dbReference type="Rhea" id="RHEA:41856"/>
        <dbReference type="Rhea" id="RHEA-COMP:9637"/>
        <dbReference type="Rhea" id="RHEA-COMP:9638"/>
        <dbReference type="ChEBI" id="CHEBI:15378"/>
        <dbReference type="ChEBI" id="CHEBI:57783"/>
        <dbReference type="ChEBI" id="CHEBI:58349"/>
        <dbReference type="ChEBI" id="CHEBI:78464"/>
        <dbReference type="ChEBI" id="CHEBI:78466"/>
    </reaction>
    <physiologicalReaction direction="left-to-right" evidence="22">
        <dbReference type="Rhea" id="RHEA:41857"/>
    </physiologicalReaction>
</comment>
<evidence type="ECO:0000256" key="39">
    <source>
        <dbReference type="ARBA" id="ARBA00048935"/>
    </source>
</evidence>
<dbReference type="SUPFAM" id="SSF52151">
    <property type="entry name" value="FabD/lysophospholipase-like"/>
    <property type="match status" value="1"/>
</dbReference>
<dbReference type="SMART" id="SM00829">
    <property type="entry name" value="PKS_ER"/>
    <property type="match status" value="1"/>
</dbReference>
<dbReference type="SMART" id="SM00822">
    <property type="entry name" value="PKS_KR"/>
    <property type="match status" value="1"/>
</dbReference>
<dbReference type="InterPro" id="IPR016036">
    <property type="entry name" value="Malonyl_transacylase_ACP-bd"/>
</dbReference>
<dbReference type="FunFam" id="3.40.50.720:FF:000209">
    <property type="entry name" value="Polyketide synthase Pks12"/>
    <property type="match status" value="1"/>
</dbReference>
<evidence type="ECO:0000256" key="15">
    <source>
        <dbReference type="ARBA" id="ARBA00023399"/>
    </source>
</evidence>
<dbReference type="SMART" id="SM00827">
    <property type="entry name" value="PKS_AT"/>
    <property type="match status" value="1"/>
</dbReference>
<dbReference type="Gene3D" id="3.40.50.1820">
    <property type="entry name" value="alpha/beta hydrolase"/>
    <property type="match status" value="1"/>
</dbReference>
<comment type="catalytic activity">
    <reaction evidence="20">
        <text>hexanoyl-[ACP] + malonyl-[ACP] + H(+) = 3-oxooctanoyl-[ACP] + holo-[ACP] + CO2</text>
        <dbReference type="Rhea" id="RHEA:41836"/>
        <dbReference type="Rhea" id="RHEA-COMP:9623"/>
        <dbReference type="Rhea" id="RHEA-COMP:9632"/>
        <dbReference type="Rhea" id="RHEA-COMP:9633"/>
        <dbReference type="Rhea" id="RHEA-COMP:9685"/>
        <dbReference type="ChEBI" id="CHEBI:15378"/>
        <dbReference type="ChEBI" id="CHEBI:16526"/>
        <dbReference type="ChEBI" id="CHEBI:64479"/>
        <dbReference type="ChEBI" id="CHEBI:78449"/>
        <dbReference type="ChEBI" id="CHEBI:78459"/>
        <dbReference type="ChEBI" id="CHEBI:78460"/>
    </reaction>
    <physiologicalReaction direction="left-to-right" evidence="20">
        <dbReference type="Rhea" id="RHEA:41837"/>
    </physiologicalReaction>
</comment>
<dbReference type="PANTHER" id="PTHR43775">
    <property type="entry name" value="FATTY ACID SYNTHASE"/>
    <property type="match status" value="1"/>
</dbReference>
<evidence type="ECO:0000256" key="46">
    <source>
        <dbReference type="ARBA" id="ARBA00049449"/>
    </source>
</evidence>
<dbReference type="Gene3D" id="3.90.180.10">
    <property type="entry name" value="Medium-chain alcohol dehydrogenases, catalytic domain"/>
    <property type="match status" value="1"/>
</dbReference>
<dbReference type="Pfam" id="PF13602">
    <property type="entry name" value="ADH_zinc_N_2"/>
    <property type="match status" value="1"/>
</dbReference>
<feature type="active site" description="Proton donor; for dehydratase activity" evidence="49">
    <location>
        <position position="1054"/>
    </location>
</feature>
<evidence type="ECO:0000256" key="25">
    <source>
        <dbReference type="ARBA" id="ARBA00047578"/>
    </source>
</evidence>
<dbReference type="InterPro" id="IPR057326">
    <property type="entry name" value="KR_dom"/>
</dbReference>
<evidence type="ECO:0000256" key="21">
    <source>
        <dbReference type="ARBA" id="ARBA00047400"/>
    </source>
</evidence>
<dbReference type="InterPro" id="IPR029058">
    <property type="entry name" value="AB_hydrolase_fold"/>
</dbReference>
<dbReference type="GO" id="GO:0031177">
    <property type="term" value="F:phosphopantetheine binding"/>
    <property type="evidence" value="ECO:0007669"/>
    <property type="project" value="InterPro"/>
</dbReference>
<comment type="catalytic activity">
    <reaction evidence="45">
        <text>3-oxooctanoyl-[ACP] + NADPH + H(+) = (3R)-hydroxyoctanoyl-[ACP] + NADP(+)</text>
        <dbReference type="Rhea" id="RHEA:41840"/>
        <dbReference type="Rhea" id="RHEA-COMP:9633"/>
        <dbReference type="Rhea" id="RHEA-COMP:9634"/>
        <dbReference type="ChEBI" id="CHEBI:15378"/>
        <dbReference type="ChEBI" id="CHEBI:57783"/>
        <dbReference type="ChEBI" id="CHEBI:58349"/>
        <dbReference type="ChEBI" id="CHEBI:78460"/>
        <dbReference type="ChEBI" id="CHEBI:78461"/>
    </reaction>
    <physiologicalReaction direction="left-to-right" evidence="45">
        <dbReference type="Rhea" id="RHEA:41841"/>
    </physiologicalReaction>
</comment>
<evidence type="ECO:0000256" key="14">
    <source>
        <dbReference type="ARBA" id="ARBA00023398"/>
    </source>
</evidence>
<comment type="catalytic activity">
    <reaction evidence="30">
        <text>hexadecanoyl-[ACP] + malonyl-[ACP] + H(+) = 3-oxooctadecanoyl-[ACP] + holo-[ACP] + CO2</text>
        <dbReference type="Rhea" id="RHEA:41916"/>
        <dbReference type="Rhea" id="RHEA-COMP:9623"/>
        <dbReference type="Rhea" id="RHEA-COMP:9652"/>
        <dbReference type="Rhea" id="RHEA-COMP:9653"/>
        <dbReference type="Rhea" id="RHEA-COMP:9685"/>
        <dbReference type="ChEBI" id="CHEBI:15378"/>
        <dbReference type="ChEBI" id="CHEBI:16526"/>
        <dbReference type="ChEBI" id="CHEBI:64479"/>
        <dbReference type="ChEBI" id="CHEBI:78449"/>
        <dbReference type="ChEBI" id="CHEBI:78483"/>
        <dbReference type="ChEBI" id="CHEBI:78487"/>
    </reaction>
    <physiologicalReaction direction="left-to-right" evidence="30">
        <dbReference type="Rhea" id="RHEA:41917"/>
    </physiologicalReaction>
</comment>
<proteinExistence type="predicted"/>
<dbReference type="InterPro" id="IPR018201">
    <property type="entry name" value="Ketoacyl_synth_AS"/>
</dbReference>
<dbReference type="RefSeq" id="XP_015515773.1">
    <property type="nucleotide sequence ID" value="XM_015660287.2"/>
</dbReference>
<dbReference type="InterPro" id="IPR016035">
    <property type="entry name" value="Acyl_Trfase/lysoPLipase"/>
</dbReference>
<dbReference type="CDD" id="cd00833">
    <property type="entry name" value="PKS"/>
    <property type="match status" value="1"/>
</dbReference>
<comment type="catalytic activity">
    <reaction evidence="44">
        <text>3-oxohexadecanoyl-[ACP] + NADPH + H(+) = (3R)-hydroxyhexadecanoyl-[ACP] + NADP(+)</text>
        <dbReference type="Rhea" id="RHEA:41904"/>
        <dbReference type="Rhea" id="RHEA-COMP:9649"/>
        <dbReference type="Rhea" id="RHEA-COMP:9650"/>
        <dbReference type="ChEBI" id="CHEBI:15378"/>
        <dbReference type="ChEBI" id="CHEBI:57783"/>
        <dbReference type="ChEBI" id="CHEBI:58349"/>
        <dbReference type="ChEBI" id="CHEBI:78478"/>
        <dbReference type="ChEBI" id="CHEBI:78480"/>
    </reaction>
    <physiologicalReaction direction="left-to-right" evidence="44">
        <dbReference type="Rhea" id="RHEA:41905"/>
    </physiologicalReaction>
</comment>
<comment type="catalytic activity">
    <reaction evidence="26">
        <text>(2E)-hexadecenoyl-[ACP] + NADPH + H(+) = hexadecanoyl-[ACP] + NADP(+)</text>
        <dbReference type="Rhea" id="RHEA:41912"/>
        <dbReference type="Rhea" id="RHEA-COMP:9651"/>
        <dbReference type="Rhea" id="RHEA-COMP:9652"/>
        <dbReference type="ChEBI" id="CHEBI:15378"/>
        <dbReference type="ChEBI" id="CHEBI:57783"/>
        <dbReference type="ChEBI" id="CHEBI:58349"/>
        <dbReference type="ChEBI" id="CHEBI:78481"/>
        <dbReference type="ChEBI" id="CHEBI:78483"/>
    </reaction>
    <physiologicalReaction direction="left-to-right" evidence="26">
        <dbReference type="Rhea" id="RHEA:41913"/>
    </physiologicalReaction>
</comment>
<evidence type="ECO:0000256" key="32">
    <source>
        <dbReference type="ARBA" id="ARBA00048289"/>
    </source>
</evidence>
<dbReference type="InterPro" id="IPR016039">
    <property type="entry name" value="Thiolase-like"/>
</dbReference>
<comment type="catalytic activity">
    <reaction evidence="36">
        <text>a 2,3-saturated acyl-[ACP] + NADP(+) = a (2E)-enoyl-[ACP] + NADPH + H(+)</text>
        <dbReference type="Rhea" id="RHEA:22564"/>
        <dbReference type="Rhea" id="RHEA-COMP:9925"/>
        <dbReference type="Rhea" id="RHEA-COMP:9926"/>
        <dbReference type="ChEBI" id="CHEBI:15378"/>
        <dbReference type="ChEBI" id="CHEBI:57783"/>
        <dbReference type="ChEBI" id="CHEBI:58349"/>
        <dbReference type="ChEBI" id="CHEBI:78784"/>
        <dbReference type="ChEBI" id="CHEBI:78785"/>
        <dbReference type="EC" id="1.3.1.39"/>
    </reaction>
    <physiologicalReaction direction="right-to-left" evidence="36">
        <dbReference type="Rhea" id="RHEA:22566"/>
    </physiologicalReaction>
</comment>
<evidence type="ECO:0000256" key="9">
    <source>
        <dbReference type="ARBA" id="ARBA00023332"/>
    </source>
</evidence>
<comment type="catalytic activity">
    <reaction evidence="17">
        <text>(3R)-hydroxybutanoyl-[ACP] = (2E)-butenoyl-[ACP] + H2O</text>
        <dbReference type="Rhea" id="RHEA:41808"/>
        <dbReference type="Rhea" id="RHEA-COMP:9626"/>
        <dbReference type="Rhea" id="RHEA-COMP:9627"/>
        <dbReference type="ChEBI" id="CHEBI:15377"/>
        <dbReference type="ChEBI" id="CHEBI:78451"/>
        <dbReference type="ChEBI" id="CHEBI:78453"/>
    </reaction>
    <physiologicalReaction direction="left-to-right" evidence="17">
        <dbReference type="Rhea" id="RHEA:41809"/>
    </physiologicalReaction>
</comment>